<feature type="compositionally biased region" description="Basic residues" evidence="2">
    <location>
        <begin position="542"/>
        <end position="552"/>
    </location>
</feature>
<evidence type="ECO:0000313" key="5">
    <source>
        <dbReference type="EMBL" id="GLC60268.1"/>
    </source>
</evidence>
<feature type="region of interest" description="Disordered" evidence="2">
    <location>
        <begin position="124"/>
        <end position="174"/>
    </location>
</feature>
<evidence type="ECO:0000259" key="4">
    <source>
        <dbReference type="Pfam" id="PF04884"/>
    </source>
</evidence>
<proteinExistence type="inferred from homology"/>
<dbReference type="InterPro" id="IPR006968">
    <property type="entry name" value="RUS_fam"/>
</dbReference>
<feature type="compositionally biased region" description="Basic and acidic residues" evidence="2">
    <location>
        <begin position="664"/>
        <end position="675"/>
    </location>
</feature>
<keyword evidence="3" id="KW-1133">Transmembrane helix</keyword>
<evidence type="ECO:0000256" key="2">
    <source>
        <dbReference type="SAM" id="MobiDB-lite"/>
    </source>
</evidence>
<gene>
    <name evidence="5" type="primary">PLEST007539</name>
    <name evidence="5" type="ORF">PLESTB_001592600</name>
</gene>
<feature type="compositionally biased region" description="Acidic residues" evidence="2">
    <location>
        <begin position="613"/>
        <end position="622"/>
    </location>
</feature>
<keyword evidence="6" id="KW-1185">Reference proteome</keyword>
<keyword evidence="3" id="KW-0472">Membrane</keyword>
<dbReference type="InterPro" id="IPR054549">
    <property type="entry name" value="UVB_sens_RUS_dom"/>
</dbReference>
<evidence type="ECO:0000256" key="1">
    <source>
        <dbReference type="ARBA" id="ARBA00007558"/>
    </source>
</evidence>
<sequence>MTRQLAHRAFTLATIARKGRKQPDDASAALSSPSARLLFGRAQSSAPAPAPDATLAQSSATPPQHIHQIAGIQSDSLPDASWRGFAAIAGVGTHGAGLCTSAGAQLKSPQHPFPVFAVSTSFPASGAGTRGDSSSPASQAPPSAFSGGAFSGGLHPATDPAAAPPRAAAVSPAFTRTSPTAATAASATAATATAAAPAASASLSSSANAGAYNEPKDGSFSGRIVQHDGSHAVHLLVSGHSARDYNLRMVRCHVRDELRFSPPQLPGGHSAGAAGTGCGTDAASARGEDVSFATFLYRQVRDTISATFLPAGYPDTTGQNYVRFMAWQGVHNVAMTANSVLASTFMLYAVGLGAGSIPTAGALNWVLKDGMGQLGTLLFGKTIAHNFDVHSKTWFFLSAVMLQAAAALELMTVLLPGHFLLMGSLANTLKGLAWMAAGSTRSVFHLSFARDNNIADVTAKGTSQYIFASLVGTAGGALMCAAVGQSGAAAATCFGLLAGATIGSAYLAVQAIPLSTLNATRLQLLVDAFLTSISPEEAADSRRRRHHGRRTHAGRDISRGDDDDDGDGSDRDDQDGGQRGYRAASAERRGGGAAAGARGGGGVGFSGPYDTGVDGDDDDDDVMPGGDGGSGGVRDGLRGHSGGGGVGSGGMAARGGRGGFGGVDWDRERERERERDASGGAMRRWSRPRAYRTVDRCYIGPSTHEYELMYDDSLDPQVPTPLELSPMDPPLPYFSRCAAERLSPPIIVGSRLEHVVDGNANLLVMLLTTYKYAHFMVVPRRGALHVVLHERADPRDMVQESLAAAERLTTIFMSTIEANGWTVAKVVVEAQRRRARW</sequence>
<feature type="region of interest" description="Disordered" evidence="2">
    <location>
        <begin position="537"/>
        <end position="675"/>
    </location>
</feature>
<dbReference type="Pfam" id="PF04884">
    <property type="entry name" value="UVB_sens_prot"/>
    <property type="match status" value="1"/>
</dbReference>
<dbReference type="PANTHER" id="PTHR12770">
    <property type="entry name" value="RUS1 FAMILY PROTEIN C16ORF58"/>
    <property type="match status" value="1"/>
</dbReference>
<feature type="domain" description="Protein root UVB sensitive/RUS" evidence="4">
    <location>
        <begin position="298"/>
        <end position="531"/>
    </location>
</feature>
<protein>
    <recommendedName>
        <fullName evidence="4">Protein root UVB sensitive/RUS domain-containing protein</fullName>
    </recommendedName>
</protein>
<reference evidence="5 6" key="1">
    <citation type="journal article" date="2023" name="Commun. Biol.">
        <title>Reorganization of the ancestral sex-determining regions during the evolution of trioecy in Pleodorina starrii.</title>
        <authorList>
            <person name="Takahashi K."/>
            <person name="Suzuki S."/>
            <person name="Kawai-Toyooka H."/>
            <person name="Yamamoto K."/>
            <person name="Hamaji T."/>
            <person name="Ootsuki R."/>
            <person name="Yamaguchi H."/>
            <person name="Kawachi M."/>
            <person name="Higashiyama T."/>
            <person name="Nozaki H."/>
        </authorList>
    </citation>
    <scope>NUCLEOTIDE SEQUENCE [LARGE SCALE GENOMIC DNA]</scope>
    <source>
        <strain evidence="5 6">NIES-4479</strain>
    </source>
</reference>
<feature type="transmembrane region" description="Helical" evidence="3">
    <location>
        <begin position="490"/>
        <end position="509"/>
    </location>
</feature>
<comment type="similarity">
    <text evidence="1">Belongs to the RUS1 family.</text>
</comment>
<dbReference type="Proteomes" id="UP001165080">
    <property type="component" value="Unassembled WGS sequence"/>
</dbReference>
<dbReference type="AlphaFoldDB" id="A0A9W6F8I9"/>
<dbReference type="EMBL" id="BRXU01000033">
    <property type="protein sequence ID" value="GLC60268.1"/>
    <property type="molecule type" value="Genomic_DNA"/>
</dbReference>
<feature type="transmembrane region" description="Helical" evidence="3">
    <location>
        <begin position="394"/>
        <end position="415"/>
    </location>
</feature>
<feature type="region of interest" description="Disordered" evidence="2">
    <location>
        <begin position="40"/>
        <end position="64"/>
    </location>
</feature>
<dbReference type="PANTHER" id="PTHR12770:SF22">
    <property type="entry name" value="PROTEIN ROOT UVB SENSITIVE 1, CHLOROPLASTIC"/>
    <property type="match status" value="1"/>
</dbReference>
<name>A0A9W6F8I9_9CHLO</name>
<evidence type="ECO:0000256" key="3">
    <source>
        <dbReference type="SAM" id="Phobius"/>
    </source>
</evidence>
<keyword evidence="3" id="KW-0812">Transmembrane</keyword>
<feature type="compositionally biased region" description="Gly residues" evidence="2">
    <location>
        <begin position="625"/>
        <end position="662"/>
    </location>
</feature>
<organism evidence="5 6">
    <name type="scientific">Pleodorina starrii</name>
    <dbReference type="NCBI Taxonomy" id="330485"/>
    <lineage>
        <taxon>Eukaryota</taxon>
        <taxon>Viridiplantae</taxon>
        <taxon>Chlorophyta</taxon>
        <taxon>core chlorophytes</taxon>
        <taxon>Chlorophyceae</taxon>
        <taxon>CS clade</taxon>
        <taxon>Chlamydomonadales</taxon>
        <taxon>Volvocaceae</taxon>
        <taxon>Pleodorina</taxon>
    </lineage>
</organism>
<feature type="compositionally biased region" description="Gly residues" evidence="2">
    <location>
        <begin position="591"/>
        <end position="605"/>
    </location>
</feature>
<feature type="compositionally biased region" description="Low complexity" evidence="2">
    <location>
        <begin position="133"/>
        <end position="174"/>
    </location>
</feature>
<feature type="transmembrane region" description="Helical" evidence="3">
    <location>
        <begin position="345"/>
        <end position="367"/>
    </location>
</feature>
<feature type="transmembrane region" description="Helical" evidence="3">
    <location>
        <begin position="465"/>
        <end position="483"/>
    </location>
</feature>
<evidence type="ECO:0000313" key="6">
    <source>
        <dbReference type="Proteomes" id="UP001165080"/>
    </source>
</evidence>
<accession>A0A9W6F8I9</accession>
<comment type="caution">
    <text evidence="5">The sequence shown here is derived from an EMBL/GenBank/DDBJ whole genome shotgun (WGS) entry which is preliminary data.</text>
</comment>